<dbReference type="GO" id="GO:0004386">
    <property type="term" value="F:helicase activity"/>
    <property type="evidence" value="ECO:0007669"/>
    <property type="project" value="UniProtKB-KW"/>
</dbReference>
<keyword evidence="4" id="KW-0378">Hydrolase</keyword>
<evidence type="ECO:0000256" key="3">
    <source>
        <dbReference type="ARBA" id="ARBA00022763"/>
    </source>
</evidence>
<dbReference type="Proteomes" id="UP000824109">
    <property type="component" value="Unassembled WGS sequence"/>
</dbReference>
<evidence type="ECO:0000256" key="1">
    <source>
        <dbReference type="ARBA" id="ARBA00022722"/>
    </source>
</evidence>
<dbReference type="Pfam" id="PF12705">
    <property type="entry name" value="PDDEXK_1"/>
    <property type="match status" value="1"/>
</dbReference>
<dbReference type="GO" id="GO:0004527">
    <property type="term" value="F:exonuclease activity"/>
    <property type="evidence" value="ECO:0007669"/>
    <property type="project" value="UniProtKB-KW"/>
</dbReference>
<accession>A0A9D1MD44</accession>
<reference evidence="11" key="2">
    <citation type="journal article" date="2021" name="PeerJ">
        <title>Extensive microbial diversity within the chicken gut microbiome revealed by metagenomics and culture.</title>
        <authorList>
            <person name="Gilroy R."/>
            <person name="Ravi A."/>
            <person name="Getino M."/>
            <person name="Pursley I."/>
            <person name="Horton D.L."/>
            <person name="Alikhan N.F."/>
            <person name="Baker D."/>
            <person name="Gharbi K."/>
            <person name="Hall N."/>
            <person name="Watson M."/>
            <person name="Adriaenssens E.M."/>
            <person name="Foster-Nyarko E."/>
            <person name="Jarju S."/>
            <person name="Secka A."/>
            <person name="Antonio M."/>
            <person name="Oren A."/>
            <person name="Chaudhuri R.R."/>
            <person name="La Ragione R."/>
            <person name="Hildebrand F."/>
            <person name="Pallen M.J."/>
        </authorList>
    </citation>
    <scope>NUCLEOTIDE SEQUENCE</scope>
    <source>
        <strain evidence="11">USAMLcec3-3695</strain>
    </source>
</reference>
<dbReference type="InterPro" id="IPR011335">
    <property type="entry name" value="Restrct_endonuc-II-like"/>
</dbReference>
<dbReference type="Gene3D" id="3.40.50.300">
    <property type="entry name" value="P-loop containing nucleotide triphosphate hydrolases"/>
    <property type="match status" value="4"/>
</dbReference>
<keyword evidence="6" id="KW-0269">Exonuclease</keyword>
<organism evidence="11 12">
    <name type="scientific">Candidatus Ornithomonoglobus merdipullorum</name>
    <dbReference type="NCBI Taxonomy" id="2840895"/>
    <lineage>
        <taxon>Bacteria</taxon>
        <taxon>Bacillati</taxon>
        <taxon>Bacillota</taxon>
        <taxon>Clostridia</taxon>
        <taxon>Candidatus Ornithomonoglobus</taxon>
    </lineage>
</organism>
<name>A0A9D1MD44_9FIRM</name>
<keyword evidence="8" id="KW-0238">DNA-binding</keyword>
<sequence length="1130" mass="127804">MPVEIIIGQIGSGKTERCIQGMREVQEKYPGHRCVMLVPSHYSHETEKLITEEFGGTGLNNIEVLSFEKLASRLIKGTEKYLSAPGKQALVCRAVKMCLAELEKRAGEFDSRLVAAVRKPGFLDIASSLISELRRYIVSDDELREKINGMDSGALRQKLEIAVLIAESYDELLSGTEYVDSDDDLLRAAASVGELFDGSTHIWVDKFDEFLPQQAEVLRALIDLGSDIKITFDICPEYEDTYYGTRNAIERIREYAPDTRLTRLEGGLRYLDGKPDLKFLFSTWFDRDVYTNEPENIEVFEARDAYSEIEHIAGRIIDLVREDKYRFRDIAVICGDREGCSHVIKAVFDEYEIPYYSDETVSIADHPIAMQVLSLFDIIDNNWDYASMFEYLRAGFIYLKRSGSGKTVYRRIPDRDIDMLENYVLKYGIRGKSRWSRSWDKGYKRIIDEAFGGDGEMHAEDERAEKLRAVIAEPILAYCEAAKAAKTVSEHCRALYGFLDSVNLYGGLKSEILGLAVNRAEADAQRFGQIWNLILDVLDQLNTALGDTVVNADEFREYLRAAMTKCEIRTIPSGVDRVFIGSVEKNQSANVKLLFIEGAVTGTFPSESGIEGFLSNADREYLESEDIKLAPTTTKKNEKQYSRVYKAFSAVTDRLFVSYMAQTPEGKSCRASQTVLDICAKLGGLKPKSETDAAEQMYISTPKATLHRMLISHKDNPLRTHVDEWFREHGEWRGRLAEINRTRAGFMHREIGLDPDIAGRLYDGQIFYSATRLNSYAQCPFKYFLQYGLKAKPREEWELTAADTGTYAHELIRILCETVENDETLGWDNVTDEKCEEIIEAAIDECSGRILGSDLFGKEKTASILRRTGAAAKEAAKAVRRSIAAGSFKTESYEMKFETALSDNVGVKGVIDRIDVCRHDGITEYRIIDYKTGKKDFKLSEIYHGLSMQPVIYAVAVCMADERAELSGTYYSMVRNDFARVDPGSRADTIESRLKENTQIVGATFVDVDENGEIDESSLERIEAKDRREGLFFKLNKSGGADIGGNLRSREAGRRLMEFTREKIIAEDAEIREGNIEISPMRTGFNNSVCDYCDFAASCKFDEPLKAERSMSEKDNDIWRMLEEDEDGLD</sequence>
<proteinExistence type="predicted"/>
<dbReference type="PANTHER" id="PTHR30591">
    <property type="entry name" value="RECBCD ENZYME SUBUNIT RECC"/>
    <property type="match status" value="1"/>
</dbReference>
<keyword evidence="3" id="KW-0227">DNA damage</keyword>
<evidence type="ECO:0000313" key="12">
    <source>
        <dbReference type="Proteomes" id="UP000824109"/>
    </source>
</evidence>
<feature type="domain" description="UvrD-like helicase C-terminal" evidence="10">
    <location>
        <begin position="268"/>
        <end position="588"/>
    </location>
</feature>
<keyword evidence="7" id="KW-0067">ATP-binding</keyword>
<gene>
    <name evidence="11" type="ORF">IAA61_08885</name>
</gene>
<reference evidence="11" key="1">
    <citation type="submission" date="2020-10" db="EMBL/GenBank/DDBJ databases">
        <authorList>
            <person name="Gilroy R."/>
        </authorList>
    </citation>
    <scope>NUCLEOTIDE SEQUENCE</scope>
    <source>
        <strain evidence="11">USAMLcec3-3695</strain>
    </source>
</reference>
<dbReference type="SUPFAM" id="SSF52540">
    <property type="entry name" value="P-loop containing nucleoside triphosphate hydrolases"/>
    <property type="match status" value="1"/>
</dbReference>
<dbReference type="GO" id="GO:0005524">
    <property type="term" value="F:ATP binding"/>
    <property type="evidence" value="ECO:0007669"/>
    <property type="project" value="UniProtKB-KW"/>
</dbReference>
<protein>
    <submittedName>
        <fullName evidence="11">Exodeoxyribonuclease V subunit gamma</fullName>
    </submittedName>
</protein>
<keyword evidence="5" id="KW-0347">Helicase</keyword>
<evidence type="ECO:0000256" key="8">
    <source>
        <dbReference type="ARBA" id="ARBA00023125"/>
    </source>
</evidence>
<dbReference type="Gene3D" id="3.90.320.10">
    <property type="match status" value="1"/>
</dbReference>
<comment type="caution">
    <text evidence="11">The sequence shown here is derived from an EMBL/GenBank/DDBJ whole genome shotgun (WGS) entry which is preliminary data.</text>
</comment>
<keyword evidence="9" id="KW-0234">DNA repair</keyword>
<dbReference type="EMBL" id="DVNB01000088">
    <property type="protein sequence ID" value="HIU57903.1"/>
    <property type="molecule type" value="Genomic_DNA"/>
</dbReference>
<evidence type="ECO:0000256" key="9">
    <source>
        <dbReference type="ARBA" id="ARBA00023204"/>
    </source>
</evidence>
<dbReference type="PROSITE" id="PS51217">
    <property type="entry name" value="UVRD_HELICASE_CTER"/>
    <property type="match status" value="1"/>
</dbReference>
<evidence type="ECO:0000259" key="10">
    <source>
        <dbReference type="PROSITE" id="PS51217"/>
    </source>
</evidence>
<dbReference type="PANTHER" id="PTHR30591:SF1">
    <property type="entry name" value="RECBCD ENZYME SUBUNIT RECC"/>
    <property type="match status" value="1"/>
</dbReference>
<evidence type="ECO:0000313" key="11">
    <source>
        <dbReference type="EMBL" id="HIU57903.1"/>
    </source>
</evidence>
<keyword evidence="1" id="KW-0540">Nuclease</keyword>
<evidence type="ECO:0000256" key="5">
    <source>
        <dbReference type="ARBA" id="ARBA00022806"/>
    </source>
</evidence>
<dbReference type="GO" id="GO:0003677">
    <property type="term" value="F:DNA binding"/>
    <property type="evidence" value="ECO:0007669"/>
    <property type="project" value="UniProtKB-KW"/>
</dbReference>
<dbReference type="Pfam" id="PF21445">
    <property type="entry name" value="ADDB_N"/>
    <property type="match status" value="1"/>
</dbReference>
<dbReference type="InterPro" id="IPR038726">
    <property type="entry name" value="PDDEXK_AddAB-type"/>
</dbReference>
<evidence type="ECO:0000256" key="7">
    <source>
        <dbReference type="ARBA" id="ARBA00022840"/>
    </source>
</evidence>
<dbReference type="InterPro" id="IPR049035">
    <property type="entry name" value="ADDB_N"/>
</dbReference>
<dbReference type="AlphaFoldDB" id="A0A9D1MD44"/>
<evidence type="ECO:0000256" key="2">
    <source>
        <dbReference type="ARBA" id="ARBA00022741"/>
    </source>
</evidence>
<keyword evidence="2" id="KW-0547">Nucleotide-binding</keyword>
<dbReference type="GO" id="GO:0006310">
    <property type="term" value="P:DNA recombination"/>
    <property type="evidence" value="ECO:0007669"/>
    <property type="project" value="TreeGrafter"/>
</dbReference>
<evidence type="ECO:0000256" key="4">
    <source>
        <dbReference type="ARBA" id="ARBA00022801"/>
    </source>
</evidence>
<dbReference type="InterPro" id="IPR011604">
    <property type="entry name" value="PDDEXK-like_dom_sf"/>
</dbReference>
<evidence type="ECO:0000256" key="6">
    <source>
        <dbReference type="ARBA" id="ARBA00022839"/>
    </source>
</evidence>
<dbReference type="InterPro" id="IPR014017">
    <property type="entry name" value="DNA_helicase_UvrD-like_C"/>
</dbReference>
<dbReference type="GO" id="GO:0006281">
    <property type="term" value="P:DNA repair"/>
    <property type="evidence" value="ECO:0007669"/>
    <property type="project" value="UniProtKB-KW"/>
</dbReference>
<dbReference type="SUPFAM" id="SSF52980">
    <property type="entry name" value="Restriction endonuclease-like"/>
    <property type="match status" value="1"/>
</dbReference>
<dbReference type="InterPro" id="IPR027417">
    <property type="entry name" value="P-loop_NTPase"/>
</dbReference>